<dbReference type="InterPro" id="IPR027304">
    <property type="entry name" value="Trigger_fact/SurA_dom_sf"/>
</dbReference>
<dbReference type="InterPro" id="IPR023058">
    <property type="entry name" value="PPIase_PpiC_CS"/>
</dbReference>
<comment type="catalytic activity">
    <reaction evidence="1">
        <text>[protein]-peptidylproline (omega=180) = [protein]-peptidylproline (omega=0)</text>
        <dbReference type="Rhea" id="RHEA:16237"/>
        <dbReference type="Rhea" id="RHEA-COMP:10747"/>
        <dbReference type="Rhea" id="RHEA-COMP:10748"/>
        <dbReference type="ChEBI" id="CHEBI:83833"/>
        <dbReference type="ChEBI" id="CHEBI:83834"/>
        <dbReference type="EC" id="5.2.1.8"/>
    </reaction>
</comment>
<dbReference type="PROSITE" id="PS01096">
    <property type="entry name" value="PPIC_PPIASE_1"/>
    <property type="match status" value="1"/>
</dbReference>
<keyword evidence="4" id="KW-0697">Rotamase</keyword>
<evidence type="ECO:0000313" key="7">
    <source>
        <dbReference type="Proteomes" id="UP000322553"/>
    </source>
</evidence>
<accession>A0A1S1NRS5</accession>
<dbReference type="InterPro" id="IPR000297">
    <property type="entry name" value="PPIase_PpiC"/>
</dbReference>
<sequence>MELIETRSLPAEPTLSLPEIRVGGRVLEPAMIAAEMQYHPAASSHEAQLEAARALVVRELMARRAEMLGFRITEENEQHCVSQLLECEIDVPEPDDAACRRYFEANRDRFSQPPRYRVRHILLPAAPDDQMARDQARALGNELLAELSHNPERFDELAQRYSACPSKESGGALGELRPGQTVPELDNILKRLPEGLCKRPLASRYGWHLVSLDERLDGQPADFETVRDRVRRVLHEQSTRRALRHYLLALAEEIGVEGICLDDDAAGALMQ</sequence>
<keyword evidence="7" id="KW-1185">Reference proteome</keyword>
<dbReference type="AlphaFoldDB" id="A0A1S1NRS5"/>
<comment type="similarity">
    <text evidence="2">Belongs to the PpiC/parvulin rotamase family.</text>
</comment>
<evidence type="ECO:0000256" key="4">
    <source>
        <dbReference type="ARBA" id="ARBA00023110"/>
    </source>
</evidence>
<protein>
    <recommendedName>
        <fullName evidence="3">peptidylprolyl isomerase</fullName>
        <ecNumber evidence="3">5.2.1.8</ecNumber>
    </recommendedName>
</protein>
<dbReference type="PANTHER" id="PTHR47245">
    <property type="entry name" value="PEPTIDYLPROLYL ISOMERASE"/>
    <property type="match status" value="1"/>
</dbReference>
<dbReference type="STRING" id="657387.BH688_15410"/>
<dbReference type="EMBL" id="CP043420">
    <property type="protein sequence ID" value="QEL10084.1"/>
    <property type="molecule type" value="Genomic_DNA"/>
</dbReference>
<name>A0A1S1NRS5_9GAMM</name>
<evidence type="ECO:0000256" key="1">
    <source>
        <dbReference type="ARBA" id="ARBA00000971"/>
    </source>
</evidence>
<dbReference type="Gene3D" id="3.10.50.40">
    <property type="match status" value="1"/>
</dbReference>
<evidence type="ECO:0000256" key="2">
    <source>
        <dbReference type="ARBA" id="ARBA00007656"/>
    </source>
</evidence>
<dbReference type="KEGG" id="kuy:FY550_02355"/>
<dbReference type="PROSITE" id="PS50198">
    <property type="entry name" value="PPIC_PPIASE_2"/>
    <property type="match status" value="1"/>
</dbReference>
<dbReference type="InterPro" id="IPR046357">
    <property type="entry name" value="PPIase_dom_sf"/>
</dbReference>
<evidence type="ECO:0000256" key="3">
    <source>
        <dbReference type="ARBA" id="ARBA00013194"/>
    </source>
</evidence>
<keyword evidence="6" id="KW-0413">Isomerase</keyword>
<organism evidence="6 7">
    <name type="scientific">Kushneria phosphatilytica</name>
    <dbReference type="NCBI Taxonomy" id="657387"/>
    <lineage>
        <taxon>Bacteria</taxon>
        <taxon>Pseudomonadati</taxon>
        <taxon>Pseudomonadota</taxon>
        <taxon>Gammaproteobacteria</taxon>
        <taxon>Oceanospirillales</taxon>
        <taxon>Halomonadaceae</taxon>
        <taxon>Kushneria</taxon>
    </lineage>
</organism>
<dbReference type="Pfam" id="PF00639">
    <property type="entry name" value="Rotamase"/>
    <property type="match status" value="1"/>
</dbReference>
<dbReference type="Proteomes" id="UP000322553">
    <property type="component" value="Chromosome"/>
</dbReference>
<dbReference type="GO" id="GO:0003755">
    <property type="term" value="F:peptidyl-prolyl cis-trans isomerase activity"/>
    <property type="evidence" value="ECO:0007669"/>
    <property type="project" value="UniProtKB-KW"/>
</dbReference>
<evidence type="ECO:0000313" key="6">
    <source>
        <dbReference type="EMBL" id="QEL10084.1"/>
    </source>
</evidence>
<dbReference type="PANTHER" id="PTHR47245:SF2">
    <property type="entry name" value="PEPTIDYL-PROLYL CIS-TRANS ISOMERASE HP_0175-RELATED"/>
    <property type="match status" value="1"/>
</dbReference>
<feature type="domain" description="PpiC" evidence="5">
    <location>
        <begin position="113"/>
        <end position="214"/>
    </location>
</feature>
<dbReference type="SUPFAM" id="SSF54534">
    <property type="entry name" value="FKBP-like"/>
    <property type="match status" value="1"/>
</dbReference>
<dbReference type="EC" id="5.2.1.8" evidence="3"/>
<dbReference type="SUPFAM" id="SSF109998">
    <property type="entry name" value="Triger factor/SurA peptide-binding domain-like"/>
    <property type="match status" value="1"/>
</dbReference>
<reference evidence="6 7" key="1">
    <citation type="submission" date="2019-08" db="EMBL/GenBank/DDBJ databases">
        <title>Complete genome sequence of Kushneria sp. YCWA18, a halophilic phosphate-solubilizing bacterium isolated from Daqiao saltern in China.</title>
        <authorList>
            <person name="Du G.-X."/>
            <person name="Qu L.-Y."/>
        </authorList>
    </citation>
    <scope>NUCLEOTIDE SEQUENCE [LARGE SCALE GENOMIC DNA]</scope>
    <source>
        <strain evidence="6 7">YCWA18</strain>
    </source>
</reference>
<dbReference type="OrthoDB" id="9769613at2"/>
<gene>
    <name evidence="6" type="ORF">FY550_02355</name>
</gene>
<dbReference type="RefSeq" id="WP_070981358.1">
    <property type="nucleotide sequence ID" value="NZ_CP043420.1"/>
</dbReference>
<dbReference type="InterPro" id="IPR050245">
    <property type="entry name" value="PrsA_foldase"/>
</dbReference>
<proteinExistence type="inferred from homology"/>
<evidence type="ECO:0000259" key="5">
    <source>
        <dbReference type="PROSITE" id="PS50198"/>
    </source>
</evidence>